<evidence type="ECO:0000313" key="3">
    <source>
        <dbReference type="Proteomes" id="UP000194420"/>
    </source>
</evidence>
<feature type="compositionally biased region" description="Polar residues" evidence="1">
    <location>
        <begin position="1"/>
        <end position="14"/>
    </location>
</feature>
<organism evidence="2 3">
    <name type="scientific">Altererythrobacter xiamenensis</name>
    <dbReference type="NCBI Taxonomy" id="1316679"/>
    <lineage>
        <taxon>Bacteria</taxon>
        <taxon>Pseudomonadati</taxon>
        <taxon>Pseudomonadota</taxon>
        <taxon>Alphaproteobacteria</taxon>
        <taxon>Sphingomonadales</taxon>
        <taxon>Erythrobacteraceae</taxon>
        <taxon>Altererythrobacter</taxon>
    </lineage>
</organism>
<sequence length="49" mass="5104">MPKKQSSSKVSTLASKVLSGSKKPTAKDAKTLAASVLSQDETKGNKKGR</sequence>
<dbReference type="Proteomes" id="UP000194420">
    <property type="component" value="Unassembled WGS sequence"/>
</dbReference>
<dbReference type="RefSeq" id="WP_143255997.1">
    <property type="nucleotide sequence ID" value="NZ_FXWG01000002.1"/>
</dbReference>
<evidence type="ECO:0000256" key="1">
    <source>
        <dbReference type="SAM" id="MobiDB-lite"/>
    </source>
</evidence>
<name>A0A1Y6F487_9SPHN</name>
<evidence type="ECO:0000313" key="2">
    <source>
        <dbReference type="EMBL" id="SMQ69587.1"/>
    </source>
</evidence>
<dbReference type="EMBL" id="FXWG01000002">
    <property type="protein sequence ID" value="SMQ69587.1"/>
    <property type="molecule type" value="Genomic_DNA"/>
</dbReference>
<reference evidence="3" key="1">
    <citation type="submission" date="2017-04" db="EMBL/GenBank/DDBJ databases">
        <authorList>
            <person name="Varghese N."/>
            <person name="Submissions S."/>
        </authorList>
    </citation>
    <scope>NUCLEOTIDE SEQUENCE [LARGE SCALE GENOMIC DNA]</scope>
</reference>
<accession>A0A1Y6F487</accession>
<feature type="region of interest" description="Disordered" evidence="1">
    <location>
        <begin position="1"/>
        <end position="49"/>
    </location>
</feature>
<dbReference type="AlphaFoldDB" id="A0A1Y6F487"/>
<dbReference type="OrthoDB" id="7874971at2"/>
<protein>
    <submittedName>
        <fullName evidence="2">Uncharacterized protein</fullName>
    </submittedName>
</protein>
<proteinExistence type="predicted"/>
<keyword evidence="3" id="KW-1185">Reference proteome</keyword>
<feature type="compositionally biased region" description="Basic and acidic residues" evidence="1">
    <location>
        <begin position="40"/>
        <end position="49"/>
    </location>
</feature>
<gene>
    <name evidence="2" type="ORF">SAMN06297468_1772</name>
</gene>